<dbReference type="Proteomes" id="UP001247805">
    <property type="component" value="Unassembled WGS sequence"/>
</dbReference>
<dbReference type="RefSeq" id="WP_316024437.1">
    <property type="nucleotide sequence ID" value="NZ_JAWDIO010000002.1"/>
</dbReference>
<evidence type="ECO:0000313" key="2">
    <source>
        <dbReference type="EMBL" id="MDU0352726.1"/>
    </source>
</evidence>
<evidence type="ECO:0000313" key="3">
    <source>
        <dbReference type="Proteomes" id="UP001247805"/>
    </source>
</evidence>
<organism evidence="2 3">
    <name type="scientific">Paraglaciecola aquimarina</name>
    <dbReference type="NCBI Taxonomy" id="1235557"/>
    <lineage>
        <taxon>Bacteria</taxon>
        <taxon>Pseudomonadati</taxon>
        <taxon>Pseudomonadota</taxon>
        <taxon>Gammaproteobacteria</taxon>
        <taxon>Alteromonadales</taxon>
        <taxon>Alteromonadaceae</taxon>
        <taxon>Paraglaciecola</taxon>
    </lineage>
</organism>
<keyword evidence="3" id="KW-1185">Reference proteome</keyword>
<reference evidence="2 3" key="1">
    <citation type="submission" date="2023-10" db="EMBL/GenBank/DDBJ databases">
        <title>Glaciecola aquimarina strain GGW-M5 nov., isolated from a coastal seawater.</title>
        <authorList>
            <person name="Bayburt H."/>
            <person name="Kim J.M."/>
            <person name="Choi B.J."/>
            <person name="Jeon C.O."/>
        </authorList>
    </citation>
    <scope>NUCLEOTIDE SEQUENCE [LARGE SCALE GENOMIC DNA]</scope>
    <source>
        <strain evidence="2 3">KCTC 32108</strain>
    </source>
</reference>
<evidence type="ECO:0000256" key="1">
    <source>
        <dbReference type="SAM" id="SignalP"/>
    </source>
</evidence>
<dbReference type="InterPro" id="IPR011042">
    <property type="entry name" value="6-blade_b-propeller_TolB-like"/>
</dbReference>
<comment type="caution">
    <text evidence="2">The sequence shown here is derived from an EMBL/GenBank/DDBJ whole genome shotgun (WGS) entry which is preliminary data.</text>
</comment>
<accession>A0ABU3SRT4</accession>
<proteinExistence type="predicted"/>
<feature type="signal peptide" evidence="1">
    <location>
        <begin position="1"/>
        <end position="21"/>
    </location>
</feature>
<dbReference type="Gene3D" id="2.120.10.30">
    <property type="entry name" value="TolB, C-terminal domain"/>
    <property type="match status" value="1"/>
</dbReference>
<protein>
    <submittedName>
        <fullName evidence="2">Uncharacterized protein</fullName>
    </submittedName>
</protein>
<keyword evidence="1" id="KW-0732">Signal</keyword>
<gene>
    <name evidence="2" type="ORF">RS130_01260</name>
</gene>
<sequence length="141" mass="16220">MKMFYFFTVLALLPITNYSWANHSDFKIFRALDSETPPANIAVSKNGRVFMSTHQAYGSPHKMIELLADGSFTPYPEKAFFPPLNGVLGAIVDEKDILWFLDTIWGEDALGRVIGWDTKNEKLYKIFYITRPIVNQVVYFE</sequence>
<dbReference type="EMBL" id="JAWDIO010000002">
    <property type="protein sequence ID" value="MDU0352726.1"/>
    <property type="molecule type" value="Genomic_DNA"/>
</dbReference>
<name>A0ABU3SRT4_9ALTE</name>
<feature type="chain" id="PRO_5045686019" evidence="1">
    <location>
        <begin position="22"/>
        <end position="141"/>
    </location>
</feature>